<evidence type="ECO:0000313" key="3">
    <source>
        <dbReference type="Proteomes" id="UP000824211"/>
    </source>
</evidence>
<name>A0A9D2MF78_9FIRM</name>
<reference evidence="2" key="2">
    <citation type="submission" date="2021-04" db="EMBL/GenBank/DDBJ databases">
        <authorList>
            <person name="Gilroy R."/>
        </authorList>
    </citation>
    <scope>NUCLEOTIDE SEQUENCE</scope>
    <source>
        <strain evidence="2">ChiHjej9B8-13557</strain>
    </source>
</reference>
<reference evidence="2" key="1">
    <citation type="journal article" date="2021" name="PeerJ">
        <title>Extensive microbial diversity within the chicken gut microbiome revealed by metagenomics and culture.</title>
        <authorList>
            <person name="Gilroy R."/>
            <person name="Ravi A."/>
            <person name="Getino M."/>
            <person name="Pursley I."/>
            <person name="Horton D.L."/>
            <person name="Alikhan N.F."/>
            <person name="Baker D."/>
            <person name="Gharbi K."/>
            <person name="Hall N."/>
            <person name="Watson M."/>
            <person name="Adriaenssens E.M."/>
            <person name="Foster-Nyarko E."/>
            <person name="Jarju S."/>
            <person name="Secka A."/>
            <person name="Antonio M."/>
            <person name="Oren A."/>
            <person name="Chaudhuri R.R."/>
            <person name="La Ragione R."/>
            <person name="Hildebrand F."/>
            <person name="Pallen M.J."/>
        </authorList>
    </citation>
    <scope>NUCLEOTIDE SEQUENCE</scope>
    <source>
        <strain evidence="2">ChiHjej9B8-13557</strain>
    </source>
</reference>
<protein>
    <recommendedName>
        <fullName evidence="4">FeoB-associated Cys-rich membrane protein</fullName>
    </recommendedName>
</protein>
<keyword evidence="1" id="KW-0472">Membrane</keyword>
<evidence type="ECO:0008006" key="4">
    <source>
        <dbReference type="Google" id="ProtNLM"/>
    </source>
</evidence>
<evidence type="ECO:0000256" key="1">
    <source>
        <dbReference type="SAM" id="Phobius"/>
    </source>
</evidence>
<dbReference type="EMBL" id="DWXX01000161">
    <property type="protein sequence ID" value="HJB59725.1"/>
    <property type="molecule type" value="Genomic_DNA"/>
</dbReference>
<dbReference type="Proteomes" id="UP000824211">
    <property type="component" value="Unassembled WGS sequence"/>
</dbReference>
<organism evidence="2 3">
    <name type="scientific">Candidatus Faecalibacterium faecipullorum</name>
    <dbReference type="NCBI Taxonomy" id="2838578"/>
    <lineage>
        <taxon>Bacteria</taxon>
        <taxon>Bacillati</taxon>
        <taxon>Bacillota</taxon>
        <taxon>Clostridia</taxon>
        <taxon>Eubacteriales</taxon>
        <taxon>Oscillospiraceae</taxon>
        <taxon>Faecalibacterium</taxon>
    </lineage>
</organism>
<comment type="caution">
    <text evidence="2">The sequence shown here is derived from an EMBL/GenBank/DDBJ whole genome shotgun (WGS) entry which is preliminary data.</text>
</comment>
<gene>
    <name evidence="2" type="ORF">H9771_08765</name>
</gene>
<proteinExistence type="predicted"/>
<dbReference type="AlphaFoldDB" id="A0A9D2MF78"/>
<sequence>MASVLSTGLFTGLLIAGIAAWAVWALRRIRRRKGCACCPHDCPRRGKGCQ</sequence>
<accession>A0A9D2MF78</accession>
<evidence type="ECO:0000313" key="2">
    <source>
        <dbReference type="EMBL" id="HJB59725.1"/>
    </source>
</evidence>
<feature type="transmembrane region" description="Helical" evidence="1">
    <location>
        <begin position="6"/>
        <end position="26"/>
    </location>
</feature>
<keyword evidence="1" id="KW-1133">Transmembrane helix</keyword>
<keyword evidence="1" id="KW-0812">Transmembrane</keyword>